<keyword evidence="2" id="KW-0472">Membrane</keyword>
<evidence type="ECO:0000256" key="1">
    <source>
        <dbReference type="SAM" id="MobiDB-lite"/>
    </source>
</evidence>
<feature type="transmembrane region" description="Helical" evidence="2">
    <location>
        <begin position="155"/>
        <end position="176"/>
    </location>
</feature>
<feature type="transmembrane region" description="Helical" evidence="2">
    <location>
        <begin position="29"/>
        <end position="51"/>
    </location>
</feature>
<keyword evidence="4" id="KW-1185">Reference proteome</keyword>
<evidence type="ECO:0000256" key="2">
    <source>
        <dbReference type="SAM" id="Phobius"/>
    </source>
</evidence>
<feature type="transmembrane region" description="Helical" evidence="2">
    <location>
        <begin position="89"/>
        <end position="110"/>
    </location>
</feature>
<evidence type="ECO:0008006" key="5">
    <source>
        <dbReference type="Google" id="ProtNLM"/>
    </source>
</evidence>
<feature type="transmembrane region" description="Helical" evidence="2">
    <location>
        <begin position="57"/>
        <end position="77"/>
    </location>
</feature>
<name>A0ABZ0VEJ2_9MICO</name>
<proteinExistence type="predicted"/>
<sequence>MTQPQPHETPASAASQTTDDAGRSPLIRAAIWVAIGALIAAAIVCVVWVLIGPENGIVARAFLTVLLLAGFAGAAILDANLAPNRPAWLALASMGVWILILLIGAVMIWMPERFAYSGFGRFVSFLLIVLILQLALLHIRLFLKALARNRTTFTQVIAIVTIVLVIVLAIMLVIPLMLSEYAQLGDLYWRFVVSITILAAVGTALLPLINVLFAPRRPRPQPVAAPYAGYPGYPGAGGQQTGVIPAWAPHAPQGQTWPGQAQAGWQAQQPQTGWQEQSAGPSFAPSPVSATPAPATAEPAPVPASAAPAAADAANTEPPIPAPAAAAPAPAAAAPAPAEAELLPWPMYADGRTPLPMLPDGSPDWQAYRSGRPSPGAQSFVPIVPPSPTQPAFPPPAPAAGSPGTPGYEGFPPPPPLPPRN</sequence>
<accession>A0ABZ0VEJ2</accession>
<reference evidence="3 4" key="1">
    <citation type="submission" date="2023-06" db="EMBL/GenBank/DDBJ databases">
        <title>Rock-solubilizing bacteria, Microbacterium invictum, promotes re-establishment of vegetation in rocky wasteland by accelerating rock bio-weathering and reshaping soil bacterial community.</title>
        <authorList>
            <person name="Liu C."/>
        </authorList>
    </citation>
    <scope>NUCLEOTIDE SEQUENCE [LARGE SCALE GENOMIC DNA]</scope>
    <source>
        <strain evidence="3 4">X-18</strain>
    </source>
</reference>
<organism evidence="3 4">
    <name type="scientific">Microbacterium invictum</name>
    <dbReference type="NCBI Taxonomy" id="515415"/>
    <lineage>
        <taxon>Bacteria</taxon>
        <taxon>Bacillati</taxon>
        <taxon>Actinomycetota</taxon>
        <taxon>Actinomycetes</taxon>
        <taxon>Micrococcales</taxon>
        <taxon>Microbacteriaceae</taxon>
        <taxon>Microbacterium</taxon>
    </lineage>
</organism>
<evidence type="ECO:0000313" key="3">
    <source>
        <dbReference type="EMBL" id="WQB71343.1"/>
    </source>
</evidence>
<evidence type="ECO:0000313" key="4">
    <source>
        <dbReference type="Proteomes" id="UP001324533"/>
    </source>
</evidence>
<dbReference type="Proteomes" id="UP001324533">
    <property type="component" value="Chromosome"/>
</dbReference>
<keyword evidence="2" id="KW-1133">Transmembrane helix</keyword>
<dbReference type="EMBL" id="CP139779">
    <property type="protein sequence ID" value="WQB71343.1"/>
    <property type="molecule type" value="Genomic_DNA"/>
</dbReference>
<feature type="compositionally biased region" description="Low complexity" evidence="1">
    <location>
        <begin position="285"/>
        <end position="327"/>
    </location>
</feature>
<feature type="compositionally biased region" description="Pro residues" evidence="1">
    <location>
        <begin position="411"/>
        <end position="421"/>
    </location>
</feature>
<feature type="compositionally biased region" description="Low complexity" evidence="1">
    <location>
        <begin position="251"/>
        <end position="275"/>
    </location>
</feature>
<feature type="compositionally biased region" description="Pro residues" evidence="1">
    <location>
        <begin position="383"/>
        <end position="398"/>
    </location>
</feature>
<feature type="region of interest" description="Disordered" evidence="1">
    <location>
        <begin position="241"/>
        <end position="327"/>
    </location>
</feature>
<protein>
    <recommendedName>
        <fullName evidence="5">Agglutinin receptor</fullName>
    </recommendedName>
</protein>
<feature type="transmembrane region" description="Helical" evidence="2">
    <location>
        <begin position="188"/>
        <end position="213"/>
    </location>
</feature>
<feature type="transmembrane region" description="Helical" evidence="2">
    <location>
        <begin position="122"/>
        <end position="143"/>
    </location>
</feature>
<feature type="compositionally biased region" description="Low complexity" evidence="1">
    <location>
        <begin position="399"/>
        <end position="410"/>
    </location>
</feature>
<feature type="region of interest" description="Disordered" evidence="1">
    <location>
        <begin position="348"/>
        <end position="421"/>
    </location>
</feature>
<keyword evidence="2" id="KW-0812">Transmembrane</keyword>
<dbReference type="RefSeq" id="WP_322411460.1">
    <property type="nucleotide sequence ID" value="NZ_CP139779.1"/>
</dbReference>
<gene>
    <name evidence="3" type="ORF">T9R20_05080</name>
</gene>